<dbReference type="EMBL" id="AP011902">
    <property type="protein sequence ID" value="BAJ49782.1"/>
    <property type="molecule type" value="Genomic_DNA"/>
</dbReference>
<dbReference type="EMBL" id="BA000048">
    <property type="protein sequence ID" value="BAJ51530.1"/>
    <property type="molecule type" value="Genomic_DNA"/>
</dbReference>
<dbReference type="KEGG" id="csu:CSUB_C1679"/>
<dbReference type="Proteomes" id="UP000008120">
    <property type="component" value="Chromosome"/>
</dbReference>
<dbReference type="BioCyc" id="CCAL311458:G131R-1707-MONOMER"/>
<reference evidence="1 4" key="2">
    <citation type="journal article" date="2011" name="Nucleic Acids Res.">
        <title>Insights into the evolution of Archaea and eukaryotic protein modifier systems revealed by the genome of a novel archaeal group.</title>
        <authorList>
            <person name="Nunoura T."/>
            <person name="Takaki Y."/>
            <person name="Kakuta J."/>
            <person name="Nishi S."/>
            <person name="Sugahara J."/>
            <person name="Kazama H."/>
            <person name="Chee G."/>
            <person name="Hattori M."/>
            <person name="Kanai A."/>
            <person name="Atomi H."/>
            <person name="Takai K."/>
            <person name="Takami H."/>
        </authorList>
    </citation>
    <scope>NUCLEOTIDE SEQUENCE [LARGE SCALE GENOMIC DNA]</scope>
</reference>
<dbReference type="EMBL" id="AP011875">
    <property type="protein sequence ID" value="BAJ48909.1"/>
    <property type="molecule type" value="Genomic_DNA"/>
</dbReference>
<evidence type="ECO:0000313" key="1">
    <source>
        <dbReference type="EMBL" id="BAJ48909.1"/>
    </source>
</evidence>
<dbReference type="AlphaFoldDB" id="E6N9E0"/>
<protein>
    <submittedName>
        <fullName evidence="1">Uncharacterized protein</fullName>
    </submittedName>
</protein>
<evidence type="ECO:0000313" key="3">
    <source>
        <dbReference type="EMBL" id="BAJ51530.1"/>
    </source>
</evidence>
<reference evidence="1 4" key="1">
    <citation type="journal article" date="2005" name="Environ. Microbiol.">
        <title>Genetic and functional properties of uncultivated thermophilic crenarchaeotes from a subsurface gold mine as revealed by analysis of genome fragments.</title>
        <authorList>
            <person name="Nunoura T."/>
            <person name="Hirayama H."/>
            <person name="Takami H."/>
            <person name="Oida H."/>
            <person name="Nishi S."/>
            <person name="Shimamura S."/>
            <person name="Suzuki Y."/>
            <person name="Inagaki F."/>
            <person name="Takai K."/>
            <person name="Nealson K.H."/>
            <person name="Horikoshi K."/>
        </authorList>
    </citation>
    <scope>NUCLEOTIDE SEQUENCE [LARGE SCALE GENOMIC DNA]</scope>
</reference>
<evidence type="ECO:0000313" key="4">
    <source>
        <dbReference type="Proteomes" id="UP000008120"/>
    </source>
</evidence>
<sequence>MRFYADIHRLANKRRKNKTEEEYHVYTTDGVEFGKAERIADIPAKSGDELYVDVIPVELTDEFIGLLRRGVRVYRLRRLDLLPSHRNGSKSARNDVLAMMSMDASMFKEITPEFLEMTRLISLYRQISRSLVFTKQVMANFSNKRTIHPVLLELRRQKDRVARKIVELAKMTYPKFNMLTTILGINTKNSLYGKAALAILFTYVDFGRGLRKILCYAGIYRPNDGKYNKLLKEAAESLTISVKRRQRIKAKEIRQILKTIRTTLMAGGQA</sequence>
<gene>
    <name evidence="3" type="ORF">CSUB_C1679</name>
    <name evidence="1" type="ORF">HGMM_F09F01C45</name>
    <name evidence="2" type="ORF">HGMM_F20G01C31</name>
</gene>
<proteinExistence type="predicted"/>
<accession>E6N9E0</accession>
<name>E6N9E0_CALS0</name>
<evidence type="ECO:0000313" key="2">
    <source>
        <dbReference type="EMBL" id="BAJ49782.1"/>
    </source>
</evidence>
<organism evidence="1 4">
    <name type="scientific">Caldiarchaeum subterraneum</name>
    <dbReference type="NCBI Taxonomy" id="311458"/>
    <lineage>
        <taxon>Archaea</taxon>
        <taxon>Nitrososphaerota</taxon>
        <taxon>Candidatus Caldarchaeales</taxon>
        <taxon>Candidatus Caldarchaeaceae</taxon>
        <taxon>Candidatus Caldarchaeum</taxon>
    </lineage>
</organism>